<dbReference type="EMBL" id="FMAI01000030">
    <property type="protein sequence ID" value="SCB54786.1"/>
    <property type="molecule type" value="Genomic_DNA"/>
</dbReference>
<keyword evidence="2" id="KW-1185">Reference proteome</keyword>
<evidence type="ECO:0000313" key="2">
    <source>
        <dbReference type="Proteomes" id="UP000199184"/>
    </source>
</evidence>
<dbReference type="Proteomes" id="UP000199184">
    <property type="component" value="Unassembled WGS sequence"/>
</dbReference>
<organism evidence="1 2">
    <name type="scientific">Bradyrhizobium shewense</name>
    <dbReference type="NCBI Taxonomy" id="1761772"/>
    <lineage>
        <taxon>Bacteria</taxon>
        <taxon>Pseudomonadati</taxon>
        <taxon>Pseudomonadota</taxon>
        <taxon>Alphaproteobacteria</taxon>
        <taxon>Hyphomicrobiales</taxon>
        <taxon>Nitrobacteraceae</taxon>
        <taxon>Bradyrhizobium</taxon>
    </lineage>
</organism>
<sequence>MDDVIFLYDQAIEHIVRLHGFCSSKRRDLGDAGDVQDDVDSVADLLAKRDLLTFSASLRNFAEAAKAVQELRQLRVSTCKLIAPPQPPYFVDSGETLSLYQVLSRIIHSHTASILRSSYDFHLLVAKTEVELFSIPSQPITESETILLVQTEQDPVTILALRNLVQIACSFLEPVSARLHIIQRGDR</sequence>
<accession>A0A1C3XRZ4</accession>
<reference evidence="2" key="1">
    <citation type="submission" date="2016-08" db="EMBL/GenBank/DDBJ databases">
        <authorList>
            <person name="Varghese N."/>
            <person name="Submissions Spin"/>
        </authorList>
    </citation>
    <scope>NUCLEOTIDE SEQUENCE [LARGE SCALE GENOMIC DNA]</scope>
    <source>
        <strain evidence="2">ERR11</strain>
    </source>
</reference>
<dbReference type="AlphaFoldDB" id="A0A1C3XRZ4"/>
<gene>
    <name evidence="1" type="ORF">GA0061098_103054</name>
</gene>
<name>A0A1C3XRZ4_9BRAD</name>
<evidence type="ECO:0000313" key="1">
    <source>
        <dbReference type="EMBL" id="SCB54786.1"/>
    </source>
</evidence>
<dbReference type="RefSeq" id="WP_091966149.1">
    <property type="nucleotide sequence ID" value="NZ_FMAI01000030.1"/>
</dbReference>
<proteinExistence type="predicted"/>
<protein>
    <submittedName>
        <fullName evidence="1">Uncharacterized protein</fullName>
    </submittedName>
</protein>